<proteinExistence type="predicted"/>
<name>A0A244BGJ4_ECOLX</name>
<dbReference type="Proteomes" id="UP000845800">
    <property type="component" value="Unassembled WGS sequence"/>
</dbReference>
<accession>A0A244BGJ4</accession>
<dbReference type="EMBL" id="DABERK010000060">
    <property type="protein sequence ID" value="HAI5335230.1"/>
    <property type="molecule type" value="Genomic_DNA"/>
</dbReference>
<protein>
    <submittedName>
        <fullName evidence="1">DNA-binding protein</fullName>
    </submittedName>
</protein>
<dbReference type="RefSeq" id="WP_032289740.1">
    <property type="nucleotide sequence ID" value="NZ_CP135671.1"/>
</dbReference>
<evidence type="ECO:0000313" key="1">
    <source>
        <dbReference type="EMBL" id="HAI5335230.1"/>
    </source>
</evidence>
<gene>
    <name evidence="1" type="ORF">HJQ60_005363</name>
</gene>
<reference evidence="1" key="1">
    <citation type="journal article" date="2018" name="Genome Biol.">
        <title>SKESA: strategic k-mer extension for scrupulous assemblies.</title>
        <authorList>
            <person name="Souvorov A."/>
            <person name="Agarwala R."/>
            <person name="Lipman D.J."/>
        </authorList>
    </citation>
    <scope>NUCLEOTIDE SEQUENCE [LARGE SCALE GENOMIC DNA]</scope>
    <source>
        <strain evidence="1">AMC_487</strain>
    </source>
</reference>
<comment type="caution">
    <text evidence="1">The sequence shown here is derived from an EMBL/GenBank/DDBJ whole genome shotgun (WGS) entry which is preliminary data.</text>
</comment>
<dbReference type="GO" id="GO:0003677">
    <property type="term" value="F:DNA binding"/>
    <property type="evidence" value="ECO:0007669"/>
    <property type="project" value="UniProtKB-KW"/>
</dbReference>
<organism evidence="1">
    <name type="scientific">Escherichia coli</name>
    <dbReference type="NCBI Taxonomy" id="562"/>
    <lineage>
        <taxon>Bacteria</taxon>
        <taxon>Pseudomonadati</taxon>
        <taxon>Pseudomonadota</taxon>
        <taxon>Gammaproteobacteria</taxon>
        <taxon>Enterobacterales</taxon>
        <taxon>Enterobacteriaceae</taxon>
        <taxon>Escherichia</taxon>
    </lineage>
</organism>
<keyword evidence="1" id="KW-0238">DNA-binding</keyword>
<reference evidence="1" key="2">
    <citation type="submission" date="2020-03" db="EMBL/GenBank/DDBJ databases">
        <authorList>
            <consortium name="NCBI Pathogen Detection Project"/>
        </authorList>
    </citation>
    <scope>NUCLEOTIDE SEQUENCE</scope>
    <source>
        <strain evidence="1">AMC_487</strain>
    </source>
</reference>
<dbReference type="AlphaFoldDB" id="A0A244BGJ4"/>
<sequence>MNTQLTISEESLLAIYPYRDNKGRHILEESIEDYAERTNQTIRAVQGQADRGTLPVIQTGRYGKRKINLYAIFLQTIIHAEKYVLMTK</sequence>